<evidence type="ECO:0000256" key="3">
    <source>
        <dbReference type="ARBA" id="ARBA00022490"/>
    </source>
</evidence>
<evidence type="ECO:0000256" key="2">
    <source>
        <dbReference type="ARBA" id="ARBA00009035"/>
    </source>
</evidence>
<dbReference type="GO" id="GO:0003690">
    <property type="term" value="F:double-stranded DNA binding"/>
    <property type="evidence" value="ECO:0007669"/>
    <property type="project" value="TreeGrafter"/>
</dbReference>
<dbReference type="EMBL" id="JPXS01000016">
    <property type="protein sequence ID" value="KGQ33070.1"/>
    <property type="molecule type" value="Genomic_DNA"/>
</dbReference>
<evidence type="ECO:0000313" key="4">
    <source>
        <dbReference type="EMBL" id="KGQ33070.1"/>
    </source>
</evidence>
<sequence length="337" mass="38385">MSINVEQIILHQLFRKPTAESEAIEIDTRLRQQPLPDNELVRQLMLELHQHYQSKNKTYAVFTDASVFAQLLNRYLESESDFLTFSQQAAQQLAQEISKYTFATGGNFVISQYNFLATEYLFLGLVDSRSSLLVDDELNVHDTQYLDLSKCDIITRVNLTELKMDAQSNRYLTFLKGRVGRKVSDFFMDFLGAEEGLNPKVQNQLLVQAVQDYCHQEQIEPKLAQEVKQQALTYCKAQAQQGEDIDVTELSAEMGMLNGQSFAEFAQNEEYALEENIPPLTATLKKLEKFSGAGRGVTLTFNAELLGQRVIWDEANDTLTIKGVPANLKDQLQRNKY</sequence>
<dbReference type="NCBIfam" id="NF001557">
    <property type="entry name" value="PRK00378.1"/>
    <property type="match status" value="1"/>
</dbReference>
<keyword evidence="3" id="KW-0963">Cytoplasm</keyword>
<dbReference type="PANTHER" id="PTHR38772:SF1">
    <property type="entry name" value="NUCLEOID-ASSOCIATED PROTEIN YEJK"/>
    <property type="match status" value="1"/>
</dbReference>
<dbReference type="Proteomes" id="UP000030526">
    <property type="component" value="Unassembled WGS sequence"/>
</dbReference>
<dbReference type="PANTHER" id="PTHR38772">
    <property type="match status" value="1"/>
</dbReference>
<proteinExistence type="inferred from homology"/>
<protein>
    <submittedName>
        <fullName evidence="4">Nucleoid-associated protein NdpA</fullName>
    </submittedName>
</protein>
<accession>A0A0A2XQW2</accession>
<evidence type="ECO:0000313" key="5">
    <source>
        <dbReference type="Proteomes" id="UP000030526"/>
    </source>
</evidence>
<dbReference type="GO" id="GO:0043590">
    <property type="term" value="C:bacterial nucleoid"/>
    <property type="evidence" value="ECO:0007669"/>
    <property type="project" value="TreeGrafter"/>
</dbReference>
<dbReference type="Pfam" id="PF04245">
    <property type="entry name" value="NA37"/>
    <property type="match status" value="1"/>
</dbReference>
<comment type="caution">
    <text evidence="4">The sequence shown here is derived from an EMBL/GenBank/DDBJ whole genome shotgun (WGS) entry which is preliminary data.</text>
</comment>
<organism evidence="4 5">
    <name type="scientific">Gallibacterium anatis</name>
    <dbReference type="NCBI Taxonomy" id="750"/>
    <lineage>
        <taxon>Bacteria</taxon>
        <taxon>Pseudomonadati</taxon>
        <taxon>Pseudomonadota</taxon>
        <taxon>Gammaproteobacteria</taxon>
        <taxon>Pasteurellales</taxon>
        <taxon>Pasteurellaceae</taxon>
        <taxon>Gallibacterium</taxon>
    </lineage>
</organism>
<comment type="subcellular location">
    <subcellularLocation>
        <location evidence="1">Cytoplasm</location>
        <location evidence="1">Nucleoid</location>
    </subcellularLocation>
</comment>
<gene>
    <name evidence="4" type="ORF">JP32_03400</name>
</gene>
<evidence type="ECO:0000256" key="1">
    <source>
        <dbReference type="ARBA" id="ARBA00004453"/>
    </source>
</evidence>
<dbReference type="AlphaFoldDB" id="A0A0A2XQW2"/>
<dbReference type="RefSeq" id="WP_039083625.1">
    <property type="nucleotide sequence ID" value="NZ_JPXS01000016.1"/>
</dbReference>
<comment type="similarity">
    <text evidence="2">Belongs to the YejK family.</text>
</comment>
<dbReference type="GO" id="GO:0003727">
    <property type="term" value="F:single-stranded RNA binding"/>
    <property type="evidence" value="ECO:0007669"/>
    <property type="project" value="TreeGrafter"/>
</dbReference>
<reference evidence="4 5" key="1">
    <citation type="submission" date="2014-08" db="EMBL/GenBank/DDBJ databases">
        <title>Chaperone-usher fimbriae in a diverse selection of Gallibacterium genomes.</title>
        <authorList>
            <person name="Kudirkiene E."/>
            <person name="Bager R.J."/>
            <person name="Johnson T.J."/>
            <person name="Bojesen A.M."/>
        </authorList>
    </citation>
    <scope>NUCLEOTIDE SEQUENCE [LARGE SCALE GENOMIC DNA]</scope>
    <source>
        <strain evidence="4 5">20558/3kl.</strain>
    </source>
</reference>
<dbReference type="InterPro" id="IPR007358">
    <property type="entry name" value="Nucleoid_associated_NdpA"/>
</dbReference>
<name>A0A0A2XQW2_9PAST</name>